<name>A0A077W7Q9_9FUNG</name>
<evidence type="ECO:0000256" key="1">
    <source>
        <dbReference type="ARBA" id="ARBA00004123"/>
    </source>
</evidence>
<dbReference type="GO" id="GO:0035556">
    <property type="term" value="P:intracellular signal transduction"/>
    <property type="evidence" value="ECO:0007669"/>
    <property type="project" value="UniProtKB-ARBA"/>
</dbReference>
<feature type="region of interest" description="Disordered" evidence="8">
    <location>
        <begin position="1"/>
        <end position="108"/>
    </location>
</feature>
<reference evidence="9" key="1">
    <citation type="journal article" date="2014" name="Genome Announc.">
        <title>De novo whole-genome sequence and genome annotation of Lichtheimia ramosa.</title>
        <authorList>
            <person name="Linde J."/>
            <person name="Schwartze V."/>
            <person name="Binder U."/>
            <person name="Lass-Florl C."/>
            <person name="Voigt K."/>
            <person name="Horn F."/>
        </authorList>
    </citation>
    <scope>NUCLEOTIDE SEQUENCE</scope>
    <source>
        <strain evidence="9">JMRC FSU:6197</strain>
    </source>
</reference>
<dbReference type="GO" id="GO:0005634">
    <property type="term" value="C:nucleus"/>
    <property type="evidence" value="ECO:0007669"/>
    <property type="project" value="UniProtKB-SubCell"/>
</dbReference>
<protein>
    <submittedName>
        <fullName evidence="9">Putative Serine/threonine-protein phosphatase2A regulatory subunit delta isoform</fullName>
    </submittedName>
</protein>
<dbReference type="GO" id="GO:1901991">
    <property type="term" value="P:negative regulation of mitotic cell cycle phase transition"/>
    <property type="evidence" value="ECO:0007669"/>
    <property type="project" value="UniProtKB-ARBA"/>
</dbReference>
<evidence type="ECO:0000256" key="7">
    <source>
        <dbReference type="ARBA" id="ARBA00064351"/>
    </source>
</evidence>
<feature type="compositionally biased region" description="Low complexity" evidence="8">
    <location>
        <begin position="660"/>
        <end position="672"/>
    </location>
</feature>
<keyword evidence="5" id="KW-0597">Phosphoprotein</keyword>
<evidence type="ECO:0000313" key="9">
    <source>
        <dbReference type="EMBL" id="CDS02840.1"/>
    </source>
</evidence>
<comment type="subunit">
    <text evidence="7">PP2A consists of a common heterodimeric core enzyme, composed of a 36 kDa catalytic subunit (subunit C) and a 65 kDa constant regulatory subunit (PR65 or subunit A), that associates with a variety of regulatory subunits. Proteins that associate with the core dimer include three families of regulatory subunits B (the R2/B/PR55/B55, R3/B''/PR72/PR130/PR59 and R5/B'/B56 families), the 48 kDa variable regulatory subunit, viral proteins, and cell signaling molecules.</text>
</comment>
<dbReference type="GO" id="GO:0000775">
    <property type="term" value="C:chromosome, centromeric region"/>
    <property type="evidence" value="ECO:0007669"/>
    <property type="project" value="UniProtKB-ARBA"/>
</dbReference>
<keyword evidence="6" id="KW-0539">Nucleus</keyword>
<dbReference type="PANTHER" id="PTHR10257">
    <property type="entry name" value="SERINE/THREONINE PROTEIN PHOSPHATASE 2A PP2A REGULATORY SUBUNIT B"/>
    <property type="match status" value="1"/>
</dbReference>
<dbReference type="AlphaFoldDB" id="A0A077W7Q9"/>
<accession>A0A077W7Q9</accession>
<feature type="region of interest" description="Disordered" evidence="8">
    <location>
        <begin position="660"/>
        <end position="697"/>
    </location>
</feature>
<evidence type="ECO:0000256" key="3">
    <source>
        <dbReference type="ARBA" id="ARBA00008259"/>
    </source>
</evidence>
<comment type="similarity">
    <text evidence="3">Belongs to the phosphatase 2A regulatory subunit B family.</text>
</comment>
<dbReference type="Gene3D" id="1.25.10.10">
    <property type="entry name" value="Leucine-rich Repeat Variant"/>
    <property type="match status" value="1"/>
</dbReference>
<dbReference type="GO" id="GO:0051754">
    <property type="term" value="P:meiotic sister chromatid cohesion, centromeric"/>
    <property type="evidence" value="ECO:0007669"/>
    <property type="project" value="UniProtKB-ARBA"/>
</dbReference>
<dbReference type="GO" id="GO:0019888">
    <property type="term" value="F:protein phosphatase regulator activity"/>
    <property type="evidence" value="ECO:0007669"/>
    <property type="project" value="InterPro"/>
</dbReference>
<feature type="compositionally biased region" description="Polar residues" evidence="8">
    <location>
        <begin position="673"/>
        <end position="689"/>
    </location>
</feature>
<keyword evidence="4" id="KW-0963">Cytoplasm</keyword>
<dbReference type="FunFam" id="1.25.10.10:FF:000016">
    <property type="entry name" value="Serine/threonine-protein phosphatase 2A 56 kDa regulatory subunit"/>
    <property type="match status" value="1"/>
</dbReference>
<dbReference type="InterPro" id="IPR016024">
    <property type="entry name" value="ARM-type_fold"/>
</dbReference>
<dbReference type="GO" id="GO:0000159">
    <property type="term" value="C:protein phosphatase type 2A complex"/>
    <property type="evidence" value="ECO:0007669"/>
    <property type="project" value="InterPro"/>
</dbReference>
<sequence>MESSETSSPSPPQQPYYASTPTPSSVAVVQQHDDPQSPPPGHVMPSIVVVNAEDGSDQQQQQRRANVSFAHNHHPKSGERDIPKTGALGRLKNAPKDQIPISKAPRRQKSSRFYVKEKVQLEKTPAFHEVPPHLRQDLFIQKIRQCTVVFDFSDASSELREKEIKRQTLQEILEYVNMNRGVLTEAVYPEIVNMFSINLFRTIPPQVNPVGDAFDPEEDEPVLELAWPHLQIVYEFFLRFLESPEFNIAYAKKHIDQKFILQLLELFDSEDPRERDFLKTTLHRIYGKFLNLRASIRRSINNIFFQFIYETERHNGVAELLEILGSIINGFALPLKEEHKIFLTRVLIPLHKVKSLGLYHPQLAYCVVQFLEKDQSLTYEVITGLLRYWPKVNSPKEVMFLNELEEILDVIDAYEFQRVMVPLFIKLSQCISSSHFQVAERALYYWSNDYIVSLIAENMETVMPIIFPALYKTSKSHWNKTILNLVYTALKLCMDINPVLFDECANQYKVQRQLERKRQKESEENWKMLQRKVMVLASTTPSDEAQPSDAQNEFTFPAPPGMQGSAMEVEEDILLDDEPETMEPDHSAEHTDAIHPDMQQFDTAPVQYQQFRRKSIIPVDETVFNELSRHVSLDEVLNQAPGASAAAAAEAEAAAAAAAAAAHAHASNNASSTAMDPSNVTSSNEQQRMSLDHNIPS</sequence>
<dbReference type="PANTHER" id="PTHR10257:SF3">
    <property type="entry name" value="SERINE_THREONINE-PROTEIN PHOSPHATASE 2A 56 KDA REGULATORY SUBUNIT GAMMA ISOFORM"/>
    <property type="match status" value="1"/>
</dbReference>
<evidence type="ECO:0000256" key="8">
    <source>
        <dbReference type="SAM" id="MobiDB-lite"/>
    </source>
</evidence>
<evidence type="ECO:0000256" key="4">
    <source>
        <dbReference type="ARBA" id="ARBA00022490"/>
    </source>
</evidence>
<organism evidence="9">
    <name type="scientific">Lichtheimia ramosa</name>
    <dbReference type="NCBI Taxonomy" id="688394"/>
    <lineage>
        <taxon>Eukaryota</taxon>
        <taxon>Fungi</taxon>
        <taxon>Fungi incertae sedis</taxon>
        <taxon>Mucoromycota</taxon>
        <taxon>Mucoromycotina</taxon>
        <taxon>Mucoromycetes</taxon>
        <taxon>Mucorales</taxon>
        <taxon>Lichtheimiaceae</taxon>
        <taxon>Lichtheimia</taxon>
    </lineage>
</organism>
<dbReference type="GO" id="GO:0005816">
    <property type="term" value="C:spindle pole body"/>
    <property type="evidence" value="ECO:0007669"/>
    <property type="project" value="UniProtKB-ARBA"/>
</dbReference>
<dbReference type="GO" id="GO:0005737">
    <property type="term" value="C:cytoplasm"/>
    <property type="evidence" value="ECO:0007669"/>
    <property type="project" value="UniProtKB-SubCell"/>
</dbReference>
<gene>
    <name evidence="9" type="ORF">LRAMOSA00243</name>
</gene>
<dbReference type="InterPro" id="IPR011989">
    <property type="entry name" value="ARM-like"/>
</dbReference>
<evidence type="ECO:0000256" key="6">
    <source>
        <dbReference type="ARBA" id="ARBA00023242"/>
    </source>
</evidence>
<dbReference type="InterPro" id="IPR002554">
    <property type="entry name" value="PP2A_B56"/>
</dbReference>
<evidence type="ECO:0000256" key="5">
    <source>
        <dbReference type="ARBA" id="ARBA00022553"/>
    </source>
</evidence>
<proteinExistence type="inferred from homology"/>
<dbReference type="SUPFAM" id="SSF48371">
    <property type="entry name" value="ARM repeat"/>
    <property type="match status" value="1"/>
</dbReference>
<dbReference type="Pfam" id="PF01603">
    <property type="entry name" value="B56"/>
    <property type="match status" value="1"/>
</dbReference>
<comment type="subcellular location">
    <subcellularLocation>
        <location evidence="2">Cytoplasm</location>
    </subcellularLocation>
    <subcellularLocation>
        <location evidence="1">Nucleus</location>
    </subcellularLocation>
</comment>
<dbReference type="OrthoDB" id="10264446at2759"/>
<dbReference type="EMBL" id="LK023313">
    <property type="protein sequence ID" value="CDS02840.1"/>
    <property type="molecule type" value="Genomic_DNA"/>
</dbReference>
<evidence type="ECO:0000256" key="2">
    <source>
        <dbReference type="ARBA" id="ARBA00004496"/>
    </source>
</evidence>
<dbReference type="GO" id="GO:0098813">
    <property type="term" value="P:nuclear chromosome segregation"/>
    <property type="evidence" value="ECO:0007669"/>
    <property type="project" value="UniProtKB-ARBA"/>
</dbReference>